<feature type="compositionally biased region" description="Basic and acidic residues" evidence="7">
    <location>
        <begin position="256"/>
        <end position="265"/>
    </location>
</feature>
<protein>
    <recommendedName>
        <fullName evidence="8">OmpR/PhoB-type domain-containing protein</fullName>
    </recommendedName>
</protein>
<evidence type="ECO:0000256" key="4">
    <source>
        <dbReference type="ARBA" id="ARBA00023125"/>
    </source>
</evidence>
<name>A0A0L0JLJ5_9ACTN</name>
<reference evidence="10" key="1">
    <citation type="submission" date="2014-07" db="EMBL/GenBank/DDBJ databases">
        <title>Genome sequencing of plant-pathogenic Streptomyces species.</title>
        <authorList>
            <person name="Harrison J."/>
            <person name="Sapp M."/>
            <person name="Thwaites R."/>
            <person name="Studholme D.J."/>
        </authorList>
    </citation>
    <scope>NUCLEOTIDE SEQUENCE [LARGE SCALE GENOMIC DNA]</scope>
    <source>
        <strain evidence="10">NCPPB 4445</strain>
    </source>
</reference>
<evidence type="ECO:0000256" key="2">
    <source>
        <dbReference type="ARBA" id="ARBA00023012"/>
    </source>
</evidence>
<dbReference type="EMBL" id="JPPY01000213">
    <property type="protein sequence ID" value="KND26265.1"/>
    <property type="molecule type" value="Genomic_DNA"/>
</dbReference>
<dbReference type="AlphaFoldDB" id="A0A0L0JLJ5"/>
<dbReference type="OrthoDB" id="7628974at2"/>
<dbReference type="SUPFAM" id="SSF52540">
    <property type="entry name" value="P-loop containing nucleoside triphosphate hydrolases"/>
    <property type="match status" value="1"/>
</dbReference>
<dbReference type="Pfam" id="PF03704">
    <property type="entry name" value="BTAD"/>
    <property type="match status" value="1"/>
</dbReference>
<dbReference type="SMART" id="SM00862">
    <property type="entry name" value="Trans_reg_C"/>
    <property type="match status" value="1"/>
</dbReference>
<comment type="caution">
    <text evidence="9">The sequence shown here is derived from an EMBL/GenBank/DDBJ whole genome shotgun (WGS) entry which is preliminary data.</text>
</comment>
<feature type="region of interest" description="Disordered" evidence="7">
    <location>
        <begin position="248"/>
        <end position="283"/>
    </location>
</feature>
<dbReference type="Gene3D" id="1.25.40.10">
    <property type="entry name" value="Tetratricopeptide repeat domain"/>
    <property type="match status" value="1"/>
</dbReference>
<dbReference type="Gene3D" id="1.10.10.10">
    <property type="entry name" value="Winged helix-like DNA-binding domain superfamily/Winged helix DNA-binding domain"/>
    <property type="match status" value="1"/>
</dbReference>
<dbReference type="SUPFAM" id="SSF46894">
    <property type="entry name" value="C-terminal effector domain of the bipartite response regulators"/>
    <property type="match status" value="1"/>
</dbReference>
<dbReference type="InterPro" id="IPR011990">
    <property type="entry name" value="TPR-like_helical_dom_sf"/>
</dbReference>
<evidence type="ECO:0000256" key="6">
    <source>
        <dbReference type="PROSITE-ProRule" id="PRU01091"/>
    </source>
</evidence>
<keyword evidence="4 6" id="KW-0238">DNA-binding</keyword>
<feature type="DNA-binding region" description="OmpR/PhoB-type" evidence="6">
    <location>
        <begin position="1"/>
        <end position="95"/>
    </location>
</feature>
<evidence type="ECO:0000313" key="10">
    <source>
        <dbReference type="Proteomes" id="UP000037151"/>
    </source>
</evidence>
<sequence>MEPVFRVLGPLRLTGPQGRIRLPAGRERVVASQLILNTNKVLSVERLADAVWDYDAPSTARTQIQICISRLRRAFDEAGLSGRIVTSRPGYQLDAEPDEVDLMVFEREVSEALRMIRRRASHDTTAEGVALARRALGLFTGEPLADVGSEVVQSVARQLAQRRLHVLEVCLEAQLDLGQAADIVDEIAALVAEHPLHGRLRALSMKALQRLGRRADAIAVYQDALREYRDRLGLEPDPELRQLHETILQDMSYPARESRDPEEPRGFAPAAEPHGALRPPALGRELLPSPAYHLDGRTEEFLTLREALRRARSAGTSGSAPTGPTAHPGPVFVSVVGPRGIGKTAFAIAAAVRLAPDYPDGRLYHDMRRGDGTAVSPHTVLAAFLRTLGVPSADVPPTLEECSARYRELLRERRVLIVLDNAQDFRQVLPLLTDGSSSAVILVSRVPWGAQSAPRSIRLGHLDTDASVSFLVRLVGSARISAEPEAARRLAMRCAGHPLALTTLACRLNRRSQWPLSLHLKSLMDDATLLDRLSTSESNVRGALQADYDDLRPTSRLLLQHLALRGDRLFSPAAVDALLGGPPGAGMEVLDDLVVAGLVDVRPGPDASETYRLTGLIHLLIREHTPPNPSTDLVLSLGRLSDG</sequence>
<dbReference type="SUPFAM" id="SSF48452">
    <property type="entry name" value="TPR-like"/>
    <property type="match status" value="1"/>
</dbReference>
<dbReference type="InterPro" id="IPR001867">
    <property type="entry name" value="OmpR/PhoB-type_DNA-bd"/>
</dbReference>
<dbReference type="InterPro" id="IPR027417">
    <property type="entry name" value="P-loop_NTPase"/>
</dbReference>
<organism evidence="9 10">
    <name type="scientific">Streptomyces acidiscabies</name>
    <dbReference type="NCBI Taxonomy" id="42234"/>
    <lineage>
        <taxon>Bacteria</taxon>
        <taxon>Bacillati</taxon>
        <taxon>Actinomycetota</taxon>
        <taxon>Actinomycetes</taxon>
        <taxon>Kitasatosporales</taxon>
        <taxon>Streptomycetaceae</taxon>
        <taxon>Streptomyces</taxon>
    </lineage>
</organism>
<gene>
    <name evidence="9" type="ORF">IQ63_37520</name>
</gene>
<evidence type="ECO:0000313" key="9">
    <source>
        <dbReference type="EMBL" id="KND26265.1"/>
    </source>
</evidence>
<dbReference type="InterPro" id="IPR005158">
    <property type="entry name" value="BTAD"/>
</dbReference>
<feature type="domain" description="OmpR/PhoB-type" evidence="8">
    <location>
        <begin position="1"/>
        <end position="95"/>
    </location>
</feature>
<proteinExistence type="inferred from homology"/>
<dbReference type="InterPro" id="IPR016032">
    <property type="entry name" value="Sig_transdc_resp-reg_C-effctor"/>
</dbReference>
<dbReference type="PROSITE" id="PS51755">
    <property type="entry name" value="OMPR_PHOB"/>
    <property type="match status" value="1"/>
</dbReference>
<keyword evidence="2" id="KW-0902">Two-component regulatory system</keyword>
<dbReference type="GO" id="GO:0016887">
    <property type="term" value="F:ATP hydrolysis activity"/>
    <property type="evidence" value="ECO:0007669"/>
    <property type="project" value="InterPro"/>
</dbReference>
<dbReference type="PANTHER" id="PTHR35807">
    <property type="entry name" value="TRANSCRIPTIONAL REGULATOR REDD-RELATED"/>
    <property type="match status" value="1"/>
</dbReference>
<dbReference type="RefSeq" id="WP_050374599.1">
    <property type="nucleotide sequence ID" value="NZ_KQ257834.1"/>
</dbReference>
<dbReference type="InterPro" id="IPR036388">
    <property type="entry name" value="WH-like_DNA-bd_sf"/>
</dbReference>
<dbReference type="CDD" id="cd00383">
    <property type="entry name" value="trans_reg_C"/>
    <property type="match status" value="1"/>
</dbReference>
<dbReference type="CDD" id="cd15831">
    <property type="entry name" value="BTAD"/>
    <property type="match status" value="1"/>
</dbReference>
<accession>A0A0L0JLJ5</accession>
<evidence type="ECO:0000256" key="7">
    <source>
        <dbReference type="SAM" id="MobiDB-lite"/>
    </source>
</evidence>
<comment type="similarity">
    <text evidence="1">Belongs to the AfsR/DnrI/RedD regulatory family.</text>
</comment>
<dbReference type="Gene3D" id="3.40.50.300">
    <property type="entry name" value="P-loop containing nucleotide triphosphate hydrolases"/>
    <property type="match status" value="1"/>
</dbReference>
<keyword evidence="5" id="KW-0804">Transcription</keyword>
<dbReference type="PATRIC" id="fig|42234.21.peg.7724"/>
<dbReference type="Proteomes" id="UP000037151">
    <property type="component" value="Unassembled WGS sequence"/>
</dbReference>
<dbReference type="InterPro" id="IPR051677">
    <property type="entry name" value="AfsR-DnrI-RedD_regulator"/>
</dbReference>
<evidence type="ECO:0000256" key="1">
    <source>
        <dbReference type="ARBA" id="ARBA00005820"/>
    </source>
</evidence>
<evidence type="ECO:0000259" key="8">
    <source>
        <dbReference type="PROSITE" id="PS51755"/>
    </source>
</evidence>
<evidence type="ECO:0000256" key="3">
    <source>
        <dbReference type="ARBA" id="ARBA00023015"/>
    </source>
</evidence>
<dbReference type="SMART" id="SM01043">
    <property type="entry name" value="BTAD"/>
    <property type="match status" value="1"/>
</dbReference>
<dbReference type="GO" id="GO:0006355">
    <property type="term" value="P:regulation of DNA-templated transcription"/>
    <property type="evidence" value="ECO:0007669"/>
    <property type="project" value="InterPro"/>
</dbReference>
<dbReference type="Pfam" id="PF00486">
    <property type="entry name" value="Trans_reg_C"/>
    <property type="match status" value="1"/>
</dbReference>
<dbReference type="GO" id="GO:0003677">
    <property type="term" value="F:DNA binding"/>
    <property type="evidence" value="ECO:0007669"/>
    <property type="project" value="UniProtKB-UniRule"/>
</dbReference>
<dbReference type="PRINTS" id="PR00364">
    <property type="entry name" value="DISEASERSIST"/>
</dbReference>
<dbReference type="PANTHER" id="PTHR35807:SF1">
    <property type="entry name" value="TRANSCRIPTIONAL REGULATOR REDD"/>
    <property type="match status" value="1"/>
</dbReference>
<dbReference type="InterPro" id="IPR049945">
    <property type="entry name" value="AAA_22"/>
</dbReference>
<keyword evidence="3" id="KW-0805">Transcription regulation</keyword>
<evidence type="ECO:0000256" key="5">
    <source>
        <dbReference type="ARBA" id="ARBA00023163"/>
    </source>
</evidence>
<dbReference type="GO" id="GO:0000160">
    <property type="term" value="P:phosphorelay signal transduction system"/>
    <property type="evidence" value="ECO:0007669"/>
    <property type="project" value="UniProtKB-KW"/>
</dbReference>
<dbReference type="Pfam" id="PF13401">
    <property type="entry name" value="AAA_22"/>
    <property type="match status" value="1"/>
</dbReference>